<evidence type="ECO:0000313" key="4">
    <source>
        <dbReference type="Proteomes" id="UP001524587"/>
    </source>
</evidence>
<evidence type="ECO:0000256" key="1">
    <source>
        <dbReference type="SAM" id="MobiDB-lite"/>
    </source>
</evidence>
<gene>
    <name evidence="3" type="primary">tssA</name>
    <name evidence="3" type="ORF">NFI95_09240</name>
</gene>
<dbReference type="InterPro" id="IPR017740">
    <property type="entry name" value="TssA-like"/>
</dbReference>
<comment type="caution">
    <text evidence="3">The sequence shown here is derived from an EMBL/GenBank/DDBJ whole genome shotgun (WGS) entry which is preliminary data.</text>
</comment>
<dbReference type="PANTHER" id="PTHR37951:SF1">
    <property type="entry name" value="TYPE VI SECRETION SYSTEM COMPONENT TSSA1"/>
    <property type="match status" value="1"/>
</dbReference>
<evidence type="ECO:0000313" key="3">
    <source>
        <dbReference type="EMBL" id="MCQ8278634.1"/>
    </source>
</evidence>
<dbReference type="Proteomes" id="UP001524587">
    <property type="component" value="Unassembled WGS sequence"/>
</dbReference>
<name>A0ABT1W6Y0_9PROT</name>
<feature type="region of interest" description="Disordered" evidence="1">
    <location>
        <begin position="271"/>
        <end position="299"/>
    </location>
</feature>
<dbReference type="InterPro" id="IPR010657">
    <property type="entry name" value="ImpA_N"/>
</dbReference>
<dbReference type="Pfam" id="PF06812">
    <property type="entry name" value="ImpA_N"/>
    <property type="match status" value="1"/>
</dbReference>
<organism evidence="3 4">
    <name type="scientific">Endosaccharibacter trunci</name>
    <dbReference type="NCBI Taxonomy" id="2812733"/>
    <lineage>
        <taxon>Bacteria</taxon>
        <taxon>Pseudomonadati</taxon>
        <taxon>Pseudomonadota</taxon>
        <taxon>Alphaproteobacteria</taxon>
        <taxon>Acetobacterales</taxon>
        <taxon>Acetobacteraceae</taxon>
        <taxon>Endosaccharibacter</taxon>
    </lineage>
</organism>
<protein>
    <submittedName>
        <fullName evidence="3">Type VI secretion system protein TssA</fullName>
    </submittedName>
</protein>
<dbReference type="RefSeq" id="WP_422864254.1">
    <property type="nucleotide sequence ID" value="NZ_JAMSKV010000007.1"/>
</dbReference>
<dbReference type="PANTHER" id="PTHR37951">
    <property type="entry name" value="CYTOPLASMIC PROTEIN-RELATED"/>
    <property type="match status" value="1"/>
</dbReference>
<feature type="compositionally biased region" description="Basic and acidic residues" evidence="1">
    <location>
        <begin position="271"/>
        <end position="282"/>
    </location>
</feature>
<dbReference type="NCBIfam" id="TIGR03363">
    <property type="entry name" value="VI_chp_8"/>
    <property type="match status" value="1"/>
</dbReference>
<reference evidence="3 4" key="1">
    <citation type="submission" date="2022-06" db="EMBL/GenBank/DDBJ databases">
        <title>Endosaccharibacter gen. nov., sp. nov., endophytic bacteria isolated from sugarcane.</title>
        <authorList>
            <person name="Pitiwittayakul N."/>
            <person name="Yukphan P."/>
            <person name="Charoenyingcharoen P."/>
            <person name="Tanasupawat S."/>
        </authorList>
    </citation>
    <scope>NUCLEOTIDE SEQUENCE [LARGE SCALE GENOMIC DNA]</scope>
    <source>
        <strain evidence="3 4">KSS8</strain>
    </source>
</reference>
<proteinExistence type="predicted"/>
<dbReference type="EMBL" id="JAMSKV010000007">
    <property type="protein sequence ID" value="MCQ8278634.1"/>
    <property type="molecule type" value="Genomic_DNA"/>
</dbReference>
<evidence type="ECO:0000259" key="2">
    <source>
        <dbReference type="Pfam" id="PF06812"/>
    </source>
</evidence>
<feature type="domain" description="ImpA N-terminal" evidence="2">
    <location>
        <begin position="18"/>
        <end position="147"/>
    </location>
</feature>
<accession>A0ABT1W6Y0</accession>
<sequence>MERCLPLIDDDQILSAILQALPGEQPVGTDLRLDPGAQSPYSRLRDLRAEARAGERAADNDIVNEAQAPTAWVGVETLAVVVLSERSKDLEISAWLAEALVRRHGLAGLDLSARIIAGLVDHFWNEGLFPTYDAEDPEGRVFAVTGLSGSDRDGSLLQPLRKIILFEQPDGTPVALWQYQRAQSVAALNEQAQKQQHDKAGVFPFATLEATARTTGQAALVALGAVVLRARASWVAMGQAFERVAGADAPSTGRVSAVLAELEQIVRRYVPEEKLQPEHPEQAAETDAEEEAGQGAKAPAARTLEMRPVGRTREELLDDILEIAVQFRKNEPNSPLSYTLEEAVRRARLPLPDLLREIIPELSARAGVLTLLGIRPQDGQA</sequence>
<keyword evidence="4" id="KW-1185">Reference proteome</keyword>